<name>A0A4Y8AX08_9FLAO</name>
<dbReference type="RefSeq" id="WP_134246576.1">
    <property type="nucleotide sequence ID" value="NZ_SNQI01000001.1"/>
</dbReference>
<dbReference type="InterPro" id="IPR029465">
    <property type="entry name" value="ATPgrasp_TupA"/>
</dbReference>
<accession>A0A4Y8AX08</accession>
<reference evidence="1 2" key="1">
    <citation type="journal article" date="2011" name="J. Microbiol.">
        <title>Gramella jeungdoensis sp. nov., isolated from a solar saltern in Korea.</title>
        <authorList>
            <person name="Joung Y."/>
            <person name="Kim H."/>
            <person name="Jang T."/>
            <person name="Ahn T.S."/>
            <person name="Joh K."/>
        </authorList>
    </citation>
    <scope>NUCLEOTIDE SEQUENCE [LARGE SCALE GENOMIC DNA]</scope>
    <source>
        <strain evidence="1 2">KCTC 23123</strain>
    </source>
</reference>
<gene>
    <name evidence="1" type="ORF">E2488_01565</name>
</gene>
<keyword evidence="1" id="KW-0808">Transferase</keyword>
<sequence>MKLKRITYRVLKNFKFLPNRRLLKIRYRYYTDEKLNLEHPKKFNEKITWLKLHFHVPILTQLADKFLVREYVSKKIGNQYLNELYKVYYNVDDINFDELPNSFVLKGAHGSSLNLIVKDKSKLDITAAKKAMNKWMSHCQYKKVGLEWAYKNIEPKIIAEKFLEEEGKEVLYDYKFFCFNGEPKFLQIDIERGIKDFRCFYDLDWNLLPFSIVTKTQIDCEVPKPSNFEEMKTLAKILADDLPFVRVDFYSVNHKTIFGEMTFYPGDGKEIFTPHKYNSIIGDYLTLPKIPEEHKIITVF</sequence>
<keyword evidence="2" id="KW-1185">Reference proteome</keyword>
<protein>
    <submittedName>
        <fullName evidence="1">Glycosyltransferase</fullName>
    </submittedName>
</protein>
<organism evidence="1 2">
    <name type="scientific">Gramella jeungdoensis</name>
    <dbReference type="NCBI Taxonomy" id="708091"/>
    <lineage>
        <taxon>Bacteria</taxon>
        <taxon>Pseudomonadati</taxon>
        <taxon>Bacteroidota</taxon>
        <taxon>Flavobacteriia</taxon>
        <taxon>Flavobacteriales</taxon>
        <taxon>Flavobacteriaceae</taxon>
        <taxon>Christiangramia</taxon>
    </lineage>
</organism>
<dbReference type="OrthoDB" id="9791827at2"/>
<proteinExistence type="predicted"/>
<dbReference type="Proteomes" id="UP000298517">
    <property type="component" value="Unassembled WGS sequence"/>
</dbReference>
<dbReference type="AlphaFoldDB" id="A0A4Y8AX08"/>
<evidence type="ECO:0000313" key="2">
    <source>
        <dbReference type="Proteomes" id="UP000298517"/>
    </source>
</evidence>
<comment type="caution">
    <text evidence="1">The sequence shown here is derived from an EMBL/GenBank/DDBJ whole genome shotgun (WGS) entry which is preliminary data.</text>
</comment>
<dbReference type="GO" id="GO:0016740">
    <property type="term" value="F:transferase activity"/>
    <property type="evidence" value="ECO:0007669"/>
    <property type="project" value="UniProtKB-KW"/>
</dbReference>
<dbReference type="EMBL" id="SNQI01000001">
    <property type="protein sequence ID" value="TEW76564.1"/>
    <property type="molecule type" value="Genomic_DNA"/>
</dbReference>
<evidence type="ECO:0000313" key="1">
    <source>
        <dbReference type="EMBL" id="TEW76564.1"/>
    </source>
</evidence>
<dbReference type="Pfam" id="PF14305">
    <property type="entry name" value="ATPgrasp_TupA"/>
    <property type="match status" value="1"/>
</dbReference>